<name>A0A4P9W8S3_9FUNG</name>
<protein>
    <submittedName>
        <fullName evidence="2">Uncharacterized protein</fullName>
    </submittedName>
</protein>
<proteinExistence type="predicted"/>
<gene>
    <name evidence="2" type="ORF">BDK51DRAFT_34102</name>
</gene>
<reference evidence="3" key="1">
    <citation type="journal article" date="2018" name="Nat. Microbiol.">
        <title>Leveraging single-cell genomics to expand the fungal tree of life.</title>
        <authorList>
            <person name="Ahrendt S.R."/>
            <person name="Quandt C.A."/>
            <person name="Ciobanu D."/>
            <person name="Clum A."/>
            <person name="Salamov A."/>
            <person name="Andreopoulos B."/>
            <person name="Cheng J.F."/>
            <person name="Woyke T."/>
            <person name="Pelin A."/>
            <person name="Henrissat B."/>
            <person name="Reynolds N.K."/>
            <person name="Benny G.L."/>
            <person name="Smith M.E."/>
            <person name="James T.Y."/>
            <person name="Grigoriev I.V."/>
        </authorList>
    </citation>
    <scope>NUCLEOTIDE SEQUENCE [LARGE SCALE GENOMIC DNA]</scope>
</reference>
<organism evidence="2 3">
    <name type="scientific">Blyttiomyces helicus</name>
    <dbReference type="NCBI Taxonomy" id="388810"/>
    <lineage>
        <taxon>Eukaryota</taxon>
        <taxon>Fungi</taxon>
        <taxon>Fungi incertae sedis</taxon>
        <taxon>Chytridiomycota</taxon>
        <taxon>Chytridiomycota incertae sedis</taxon>
        <taxon>Chytridiomycetes</taxon>
        <taxon>Chytridiomycetes incertae sedis</taxon>
        <taxon>Blyttiomyces</taxon>
    </lineage>
</organism>
<evidence type="ECO:0000313" key="2">
    <source>
        <dbReference type="EMBL" id="RKO87865.1"/>
    </source>
</evidence>
<accession>A0A4P9W8S3</accession>
<feature type="compositionally biased region" description="Low complexity" evidence="1">
    <location>
        <begin position="166"/>
        <end position="179"/>
    </location>
</feature>
<keyword evidence="3" id="KW-1185">Reference proteome</keyword>
<evidence type="ECO:0000256" key="1">
    <source>
        <dbReference type="SAM" id="MobiDB-lite"/>
    </source>
</evidence>
<sequence>MNYSYEHRAKPLYMRQLGLFPFPLLEKATRASWERVRANMQERGVGTTRRYLCIVWAVKDAPMTKSHRKGAQRIPWPSKAGAETPDAPERCAAIVSIAVCEHDPSRGTLHILSFAGDTTPLFTSIGICAERILAEPRAHDQPPLQYIWTATRRRPWDPPRPRESEAPSSSSTPAAVSSPWGAPRWATPIFGEKAGFRPLQAFLDSVDNPPPTEYFDIRQHDPDHFRDVVVVDTRTLLRFVKEGEQCRVI</sequence>
<feature type="region of interest" description="Disordered" evidence="1">
    <location>
        <begin position="151"/>
        <end position="180"/>
    </location>
</feature>
<feature type="compositionally biased region" description="Basic and acidic residues" evidence="1">
    <location>
        <begin position="154"/>
        <end position="165"/>
    </location>
</feature>
<dbReference type="AlphaFoldDB" id="A0A4P9W8S3"/>
<dbReference type="EMBL" id="KZ997107">
    <property type="protein sequence ID" value="RKO87865.1"/>
    <property type="molecule type" value="Genomic_DNA"/>
</dbReference>
<dbReference type="Proteomes" id="UP000269721">
    <property type="component" value="Unassembled WGS sequence"/>
</dbReference>
<evidence type="ECO:0000313" key="3">
    <source>
        <dbReference type="Proteomes" id="UP000269721"/>
    </source>
</evidence>